<dbReference type="GO" id="GO:0016746">
    <property type="term" value="F:acyltransferase activity"/>
    <property type="evidence" value="ECO:0007669"/>
    <property type="project" value="UniProtKB-KW"/>
</dbReference>
<protein>
    <submittedName>
        <fullName evidence="3">Acyltransferase</fullName>
    </submittedName>
</protein>
<dbReference type="Pfam" id="PF01757">
    <property type="entry name" value="Acyl_transf_3"/>
    <property type="match status" value="1"/>
</dbReference>
<keyword evidence="1" id="KW-1133">Transmembrane helix</keyword>
<dbReference type="RefSeq" id="WP_284340857.1">
    <property type="nucleotide sequence ID" value="NZ_BSNS01000011.1"/>
</dbReference>
<name>A0ABQ5W761_9HYPH</name>
<feature type="transmembrane region" description="Helical" evidence="1">
    <location>
        <begin position="291"/>
        <end position="310"/>
    </location>
</feature>
<evidence type="ECO:0000259" key="2">
    <source>
        <dbReference type="Pfam" id="PF01757"/>
    </source>
</evidence>
<dbReference type="PANTHER" id="PTHR23028">
    <property type="entry name" value="ACETYLTRANSFERASE"/>
    <property type="match status" value="1"/>
</dbReference>
<feature type="transmembrane region" description="Helical" evidence="1">
    <location>
        <begin position="88"/>
        <end position="110"/>
    </location>
</feature>
<keyword evidence="1" id="KW-0812">Transmembrane</keyword>
<feature type="transmembrane region" description="Helical" evidence="1">
    <location>
        <begin position="253"/>
        <end position="271"/>
    </location>
</feature>
<dbReference type="Proteomes" id="UP001156691">
    <property type="component" value="Unassembled WGS sequence"/>
</dbReference>
<feature type="transmembrane region" description="Helical" evidence="1">
    <location>
        <begin position="181"/>
        <end position="200"/>
    </location>
</feature>
<feature type="transmembrane region" description="Helical" evidence="1">
    <location>
        <begin position="146"/>
        <end position="169"/>
    </location>
</feature>
<evidence type="ECO:0000256" key="1">
    <source>
        <dbReference type="SAM" id="Phobius"/>
    </source>
</evidence>
<gene>
    <name evidence="3" type="ORF">GCM10010862_27090</name>
</gene>
<evidence type="ECO:0000313" key="3">
    <source>
        <dbReference type="EMBL" id="GLQ55450.1"/>
    </source>
</evidence>
<keyword evidence="1" id="KW-0472">Membrane</keyword>
<sequence>MIENRLRGADCVRASACLIVVFHHLAQRVDWRADMGVFDFARFFVATGGFGVGTFFVLSGFLLARPFWQALDRGEPMPNLGTYALRRAARILPGFWLALTVSFLVSITVFGLRPDAWLIARYLAGLFLVSDWHWTSFFPVEINGPLWSIGFEVSSYLMLPIGFAAVFALFRSKSKPLLSRVAWLGVIAAALALHSLFAMLVPVPAIGRGFDYGLQGGAKVWMPLFNPFGFFAMFAIGALAGGAQVMLARYRSWLFDLLAVAALAGIAMLLFQQAEERTNEAWGVFEVPYAYPVFQLLVGALLATAPSSMLGGRLLDNPPMRYVARISFGIYVWHMLILELVRVYWMPELDYGALRTPLAFASASVVVIATTFVVAALSFRYIEAPVTAWARRLEPRPSTPTLSPAAG</sequence>
<feature type="transmembrane region" description="Helical" evidence="1">
    <location>
        <begin position="117"/>
        <end position="134"/>
    </location>
</feature>
<keyword evidence="3" id="KW-0012">Acyltransferase</keyword>
<reference evidence="4" key="1">
    <citation type="journal article" date="2019" name="Int. J. Syst. Evol. Microbiol.">
        <title>The Global Catalogue of Microorganisms (GCM) 10K type strain sequencing project: providing services to taxonomists for standard genome sequencing and annotation.</title>
        <authorList>
            <consortium name="The Broad Institute Genomics Platform"/>
            <consortium name="The Broad Institute Genome Sequencing Center for Infectious Disease"/>
            <person name="Wu L."/>
            <person name="Ma J."/>
        </authorList>
    </citation>
    <scope>NUCLEOTIDE SEQUENCE [LARGE SCALE GENOMIC DNA]</scope>
    <source>
        <strain evidence="4">NBRC 112416</strain>
    </source>
</reference>
<feature type="transmembrane region" description="Helical" evidence="1">
    <location>
        <begin position="220"/>
        <end position="241"/>
    </location>
</feature>
<comment type="caution">
    <text evidence="3">The sequence shown here is derived from an EMBL/GenBank/DDBJ whole genome shotgun (WGS) entry which is preliminary data.</text>
</comment>
<dbReference type="EMBL" id="BSNS01000011">
    <property type="protein sequence ID" value="GLQ55450.1"/>
    <property type="molecule type" value="Genomic_DNA"/>
</dbReference>
<feature type="transmembrane region" description="Helical" evidence="1">
    <location>
        <begin position="322"/>
        <end position="345"/>
    </location>
</feature>
<feature type="transmembrane region" description="Helical" evidence="1">
    <location>
        <begin position="43"/>
        <end position="68"/>
    </location>
</feature>
<dbReference type="InterPro" id="IPR002656">
    <property type="entry name" value="Acyl_transf_3_dom"/>
</dbReference>
<feature type="domain" description="Acyltransferase 3" evidence="2">
    <location>
        <begin position="8"/>
        <end position="375"/>
    </location>
</feature>
<organism evidence="3 4">
    <name type="scientific">Devosia nitrariae</name>
    <dbReference type="NCBI Taxonomy" id="2071872"/>
    <lineage>
        <taxon>Bacteria</taxon>
        <taxon>Pseudomonadati</taxon>
        <taxon>Pseudomonadota</taxon>
        <taxon>Alphaproteobacteria</taxon>
        <taxon>Hyphomicrobiales</taxon>
        <taxon>Devosiaceae</taxon>
        <taxon>Devosia</taxon>
    </lineage>
</organism>
<feature type="transmembrane region" description="Helical" evidence="1">
    <location>
        <begin position="357"/>
        <end position="382"/>
    </location>
</feature>
<dbReference type="PANTHER" id="PTHR23028:SF53">
    <property type="entry name" value="ACYL_TRANSF_3 DOMAIN-CONTAINING PROTEIN"/>
    <property type="match status" value="1"/>
</dbReference>
<accession>A0ABQ5W761</accession>
<keyword evidence="4" id="KW-1185">Reference proteome</keyword>
<keyword evidence="3" id="KW-0808">Transferase</keyword>
<dbReference type="InterPro" id="IPR050879">
    <property type="entry name" value="Acyltransferase_3"/>
</dbReference>
<evidence type="ECO:0000313" key="4">
    <source>
        <dbReference type="Proteomes" id="UP001156691"/>
    </source>
</evidence>
<proteinExistence type="predicted"/>